<name>A0A835H8M0_9MAGN</name>
<dbReference type="AlphaFoldDB" id="A0A835H8M0"/>
<dbReference type="NCBIfam" id="TIGR00756">
    <property type="entry name" value="PPR"/>
    <property type="match status" value="1"/>
</dbReference>
<dbReference type="PROSITE" id="PS51375">
    <property type="entry name" value="PPR"/>
    <property type="match status" value="1"/>
</dbReference>
<protein>
    <recommendedName>
        <fullName evidence="4">Pentatricopeptide repeat-containing protein</fullName>
    </recommendedName>
</protein>
<feature type="repeat" description="PPR" evidence="1">
    <location>
        <begin position="17"/>
        <end position="51"/>
    </location>
</feature>
<sequence length="108" mass="12108">MKIVGWALRPDTNCVVDEMLYGIVVRGLCRGFRTVEALMVVKRMVEGGVVVGSELRSWVYRSLLREARIKEALELNEVLGCDLVSDGGGDNLKRVIALLDQMINNWTK</sequence>
<evidence type="ECO:0008006" key="4">
    <source>
        <dbReference type="Google" id="ProtNLM"/>
    </source>
</evidence>
<dbReference type="OrthoDB" id="1938089at2759"/>
<dbReference type="EMBL" id="JADFTS010000008">
    <property type="protein sequence ID" value="KAF9594681.1"/>
    <property type="molecule type" value="Genomic_DNA"/>
</dbReference>
<comment type="caution">
    <text evidence="2">The sequence shown here is derived from an EMBL/GenBank/DDBJ whole genome shotgun (WGS) entry which is preliminary data.</text>
</comment>
<evidence type="ECO:0000313" key="2">
    <source>
        <dbReference type="EMBL" id="KAF9594681.1"/>
    </source>
</evidence>
<organism evidence="2 3">
    <name type="scientific">Coptis chinensis</name>
    <dbReference type="NCBI Taxonomy" id="261450"/>
    <lineage>
        <taxon>Eukaryota</taxon>
        <taxon>Viridiplantae</taxon>
        <taxon>Streptophyta</taxon>
        <taxon>Embryophyta</taxon>
        <taxon>Tracheophyta</taxon>
        <taxon>Spermatophyta</taxon>
        <taxon>Magnoliopsida</taxon>
        <taxon>Ranunculales</taxon>
        <taxon>Ranunculaceae</taxon>
        <taxon>Coptidoideae</taxon>
        <taxon>Coptis</taxon>
    </lineage>
</organism>
<accession>A0A835H8M0</accession>
<evidence type="ECO:0000313" key="3">
    <source>
        <dbReference type="Proteomes" id="UP000631114"/>
    </source>
</evidence>
<proteinExistence type="predicted"/>
<dbReference type="Proteomes" id="UP000631114">
    <property type="component" value="Unassembled WGS sequence"/>
</dbReference>
<keyword evidence="3" id="KW-1185">Reference proteome</keyword>
<gene>
    <name evidence="2" type="ORF">IFM89_034364</name>
</gene>
<evidence type="ECO:0000256" key="1">
    <source>
        <dbReference type="PROSITE-ProRule" id="PRU00708"/>
    </source>
</evidence>
<dbReference type="InterPro" id="IPR002885">
    <property type="entry name" value="PPR_rpt"/>
</dbReference>
<reference evidence="2 3" key="1">
    <citation type="submission" date="2020-10" db="EMBL/GenBank/DDBJ databases">
        <title>The Coptis chinensis genome and diversification of protoberbering-type alkaloids.</title>
        <authorList>
            <person name="Wang B."/>
            <person name="Shu S."/>
            <person name="Song C."/>
            <person name="Liu Y."/>
        </authorList>
    </citation>
    <scope>NUCLEOTIDE SEQUENCE [LARGE SCALE GENOMIC DNA]</scope>
    <source>
        <strain evidence="2">HL-2020</strain>
        <tissue evidence="2">Leaf</tissue>
    </source>
</reference>